<evidence type="ECO:0000313" key="2">
    <source>
        <dbReference type="Proteomes" id="UP000324222"/>
    </source>
</evidence>
<evidence type="ECO:0000313" key="1">
    <source>
        <dbReference type="EMBL" id="MPC55370.1"/>
    </source>
</evidence>
<organism evidence="1 2">
    <name type="scientific">Portunus trituberculatus</name>
    <name type="common">Swimming crab</name>
    <name type="synonym">Neptunus trituberculatus</name>
    <dbReference type="NCBI Taxonomy" id="210409"/>
    <lineage>
        <taxon>Eukaryota</taxon>
        <taxon>Metazoa</taxon>
        <taxon>Ecdysozoa</taxon>
        <taxon>Arthropoda</taxon>
        <taxon>Crustacea</taxon>
        <taxon>Multicrustacea</taxon>
        <taxon>Malacostraca</taxon>
        <taxon>Eumalacostraca</taxon>
        <taxon>Eucarida</taxon>
        <taxon>Decapoda</taxon>
        <taxon>Pleocyemata</taxon>
        <taxon>Brachyura</taxon>
        <taxon>Eubrachyura</taxon>
        <taxon>Portunoidea</taxon>
        <taxon>Portunidae</taxon>
        <taxon>Portuninae</taxon>
        <taxon>Portunus</taxon>
    </lineage>
</organism>
<dbReference type="AlphaFoldDB" id="A0A5B7G586"/>
<comment type="caution">
    <text evidence="1">The sequence shown here is derived from an EMBL/GenBank/DDBJ whole genome shotgun (WGS) entry which is preliminary data.</text>
</comment>
<dbReference type="Proteomes" id="UP000324222">
    <property type="component" value="Unassembled WGS sequence"/>
</dbReference>
<sequence>MTDLTTYVTTTITTITTKIMPVIHGVFPVQDHPTNSLKGPELSSLCPVSLSTPAISLFHLIETHRINDITAQFIPLINSTMRETVLSHVI</sequence>
<reference evidence="1 2" key="1">
    <citation type="submission" date="2019-05" db="EMBL/GenBank/DDBJ databases">
        <title>Another draft genome of Portunus trituberculatus and its Hox gene families provides insights of decapod evolution.</title>
        <authorList>
            <person name="Jeong J.-H."/>
            <person name="Song I."/>
            <person name="Kim S."/>
            <person name="Choi T."/>
            <person name="Kim D."/>
            <person name="Ryu S."/>
            <person name="Kim W."/>
        </authorList>
    </citation>
    <scope>NUCLEOTIDE SEQUENCE [LARGE SCALE GENOMIC DNA]</scope>
    <source>
        <tissue evidence="1">Muscle</tissue>
    </source>
</reference>
<accession>A0A5B7G586</accession>
<name>A0A5B7G586_PORTR</name>
<dbReference type="EMBL" id="VSRR010013113">
    <property type="protein sequence ID" value="MPC55370.1"/>
    <property type="molecule type" value="Genomic_DNA"/>
</dbReference>
<gene>
    <name evidence="1" type="ORF">E2C01_049303</name>
</gene>
<protein>
    <submittedName>
        <fullName evidence="1">Uncharacterized protein</fullName>
    </submittedName>
</protein>
<proteinExistence type="predicted"/>
<keyword evidence="2" id="KW-1185">Reference proteome</keyword>